<dbReference type="PANTHER" id="PTHR37305:SF1">
    <property type="entry name" value="MEMBRANE PROTEIN"/>
    <property type="match status" value="1"/>
</dbReference>
<dbReference type="GO" id="GO:0005886">
    <property type="term" value="C:plasma membrane"/>
    <property type="evidence" value="ECO:0007669"/>
    <property type="project" value="UniProtKB-SubCell"/>
</dbReference>
<dbReference type="AlphaFoldDB" id="A0A162TGV9"/>
<keyword evidence="3" id="KW-1185">Reference proteome</keyword>
<dbReference type="RefSeq" id="WP_066622221.1">
    <property type="nucleotide sequence ID" value="NZ_FQXL01000021.1"/>
</dbReference>
<organism evidence="2 3">
    <name type="scientific">Clostridium magnum DSM 2767</name>
    <dbReference type="NCBI Taxonomy" id="1121326"/>
    <lineage>
        <taxon>Bacteria</taxon>
        <taxon>Bacillati</taxon>
        <taxon>Bacillota</taxon>
        <taxon>Clostridia</taxon>
        <taxon>Eubacteriales</taxon>
        <taxon>Clostridiaceae</taxon>
        <taxon>Clostridium</taxon>
    </lineage>
</organism>
<dbReference type="GO" id="GO:0140359">
    <property type="term" value="F:ABC-type transporter activity"/>
    <property type="evidence" value="ECO:0007669"/>
    <property type="project" value="InterPro"/>
</dbReference>
<keyword evidence="1" id="KW-0812">Transmembrane</keyword>
<dbReference type="EMBL" id="LWAE01000002">
    <property type="protein sequence ID" value="KZL92624.1"/>
    <property type="molecule type" value="Genomic_DNA"/>
</dbReference>
<keyword evidence="1" id="KW-1133">Transmembrane helix</keyword>
<comment type="caution">
    <text evidence="2">The sequence shown here is derived from an EMBL/GenBank/DDBJ whole genome shotgun (WGS) entry which is preliminary data.</text>
</comment>
<gene>
    <name evidence="2" type="ORF">CLMAG_24380</name>
</gene>
<sequence>MEIIKAGARNEIVKLLSLKKYQVLLVLTGLIGISTALLGRAAKGLIGLLSSNMPNTVLSISTGFILPLMIAMAAADLFTAEQENGTIKAIITRPISRISIFTTKILAIILYIILALLVCLMTSMISSILFSGIGSLNIIETFLAYVVSIVPMLPIILFAATVSQLCKSSSSTVMLSVFGYIIVVAVSTVFPSINPMVFTSYTGWYKLFIGATMPITNILNVLVLLVAYTLILFGVGSWAFEKKEY</sequence>
<feature type="transmembrane region" description="Helical" evidence="1">
    <location>
        <begin position="21"/>
        <end position="38"/>
    </location>
</feature>
<feature type="transmembrane region" description="Helical" evidence="1">
    <location>
        <begin position="105"/>
        <end position="130"/>
    </location>
</feature>
<feature type="transmembrane region" description="Helical" evidence="1">
    <location>
        <begin position="142"/>
        <end position="165"/>
    </location>
</feature>
<keyword evidence="1" id="KW-0472">Membrane</keyword>
<dbReference type="OrthoDB" id="1711106at2"/>
<dbReference type="Proteomes" id="UP000076603">
    <property type="component" value="Unassembled WGS sequence"/>
</dbReference>
<evidence type="ECO:0000256" key="1">
    <source>
        <dbReference type="SAM" id="Phobius"/>
    </source>
</evidence>
<dbReference type="Pfam" id="PF12730">
    <property type="entry name" value="ABC2_membrane_4"/>
    <property type="match status" value="1"/>
</dbReference>
<protein>
    <submittedName>
        <fullName evidence="2">ABC-2 family transporter protein</fullName>
    </submittedName>
</protein>
<name>A0A162TGV9_9CLOT</name>
<proteinExistence type="predicted"/>
<dbReference type="PATRIC" id="fig|1121326.3.peg.2436"/>
<dbReference type="STRING" id="1121326.CLMAG_24380"/>
<evidence type="ECO:0000313" key="2">
    <source>
        <dbReference type="EMBL" id="KZL92624.1"/>
    </source>
</evidence>
<feature type="transmembrane region" description="Helical" evidence="1">
    <location>
        <begin position="218"/>
        <end position="240"/>
    </location>
</feature>
<evidence type="ECO:0000313" key="3">
    <source>
        <dbReference type="Proteomes" id="UP000076603"/>
    </source>
</evidence>
<feature type="transmembrane region" description="Helical" evidence="1">
    <location>
        <begin position="58"/>
        <end position="78"/>
    </location>
</feature>
<accession>A0A162TGV9</accession>
<reference evidence="2 3" key="1">
    <citation type="submission" date="2016-04" db="EMBL/GenBank/DDBJ databases">
        <title>Genome sequence of Clostridium magnum DSM 2767.</title>
        <authorList>
            <person name="Poehlein A."/>
            <person name="Uhlig R."/>
            <person name="Fischer R."/>
            <person name="Bahl H."/>
            <person name="Daniel R."/>
        </authorList>
    </citation>
    <scope>NUCLEOTIDE SEQUENCE [LARGE SCALE GENOMIC DNA]</scope>
    <source>
        <strain evidence="2 3">DSM 2767</strain>
    </source>
</reference>
<feature type="transmembrane region" description="Helical" evidence="1">
    <location>
        <begin position="177"/>
        <end position="198"/>
    </location>
</feature>
<dbReference type="PANTHER" id="PTHR37305">
    <property type="entry name" value="INTEGRAL MEMBRANE PROTEIN-RELATED"/>
    <property type="match status" value="1"/>
</dbReference>